<proteinExistence type="predicted"/>
<reference evidence="4" key="1">
    <citation type="submission" date="2010-08" db="EMBL/GenBank/DDBJ databases">
        <authorList>
            <person name="Muzny D."/>
            <person name="Qin X."/>
            <person name="Buhay C."/>
            <person name="Dugan-Rocha S."/>
            <person name="Ding Y."/>
            <person name="Chen G."/>
            <person name="Hawes A."/>
            <person name="Holder M."/>
            <person name="Jhangiani S."/>
            <person name="Johnson A."/>
            <person name="Khan Z."/>
            <person name="Li Z."/>
            <person name="Liu W."/>
            <person name="Liu X."/>
            <person name="Perez L."/>
            <person name="Shen H."/>
            <person name="Wang Q."/>
            <person name="Watt J."/>
            <person name="Xi L."/>
            <person name="Xin Y."/>
            <person name="Zhou J."/>
            <person name="Deng J."/>
            <person name="Jiang H."/>
            <person name="Liu Y."/>
            <person name="Qu J."/>
            <person name="Song X.-Z."/>
            <person name="Zhang L."/>
            <person name="Villasana D."/>
            <person name="Johnson A."/>
            <person name="Liu J."/>
            <person name="Liyanage D."/>
            <person name="Lorensuhewa L."/>
            <person name="Robinson T."/>
            <person name="Song A."/>
            <person name="Song B.-B."/>
            <person name="Dinh H."/>
            <person name="Thornton R."/>
            <person name="Coyle M."/>
            <person name="Francisco L."/>
            <person name="Jackson L."/>
            <person name="Javaid M."/>
            <person name="Korchina V."/>
            <person name="Kovar C."/>
            <person name="Mata R."/>
            <person name="Mathew T."/>
            <person name="Ngo R."/>
            <person name="Nguyen L."/>
            <person name="Nguyen N."/>
            <person name="Okwuonu G."/>
            <person name="Ongeri F."/>
            <person name="Pham C."/>
            <person name="Simmons D."/>
            <person name="Wilczek-Boney K."/>
            <person name="Hale W."/>
            <person name="Jakkamsetti A."/>
            <person name="Pham P."/>
            <person name="Ruth R."/>
            <person name="San Lucas F."/>
            <person name="Warren J."/>
            <person name="Zhang J."/>
            <person name="Zhao Z."/>
            <person name="Zhou C."/>
            <person name="Zhu D."/>
            <person name="Lee S."/>
            <person name="Bess C."/>
            <person name="Blankenburg K."/>
            <person name="Forbes L."/>
            <person name="Fu Q."/>
            <person name="Gubbala S."/>
            <person name="Hirani K."/>
            <person name="Jayaseelan J.C."/>
            <person name="Lara F."/>
            <person name="Munidasa M."/>
            <person name="Palculict T."/>
            <person name="Patil S."/>
            <person name="Pu L.-L."/>
            <person name="Saada N."/>
            <person name="Tang L."/>
            <person name="Weissenberger G."/>
            <person name="Zhu Y."/>
            <person name="Hemphill L."/>
            <person name="Shang Y."/>
            <person name="Youmans B."/>
            <person name="Ayvaz T."/>
            <person name="Ross M."/>
            <person name="Santibanez J."/>
            <person name="Aqrawi P."/>
            <person name="Gross S."/>
            <person name="Joshi V."/>
            <person name="Fowler G."/>
            <person name="Nazareth L."/>
            <person name="Reid J."/>
            <person name="Worley K."/>
            <person name="Petrosino J."/>
            <person name="Highlander S."/>
            <person name="Gibbs R."/>
        </authorList>
    </citation>
    <scope>NUCLEOTIDE SEQUENCE [LARGE SCALE GENOMIC DNA]</scope>
    <source>
        <strain evidence="4">DSM 15272</strain>
    </source>
</reference>
<dbReference type="PANTHER" id="PTHR34075">
    <property type="entry name" value="BLR3430 PROTEIN"/>
    <property type="match status" value="1"/>
</dbReference>
<dbReference type="EMBL" id="ACLF03000008">
    <property type="protein sequence ID" value="EFQ82386.1"/>
    <property type="molecule type" value="Genomic_DNA"/>
</dbReference>
<dbReference type="Pfam" id="PF12172">
    <property type="entry name" value="zf-ChsH2"/>
    <property type="match status" value="1"/>
</dbReference>
<evidence type="ECO:0000259" key="3">
    <source>
        <dbReference type="Pfam" id="PF13452"/>
    </source>
</evidence>
<accession>E2SET9</accession>
<evidence type="ECO:0000313" key="4">
    <source>
        <dbReference type="EMBL" id="EFQ82386.1"/>
    </source>
</evidence>
<dbReference type="STRING" id="585531.HMPREF0063_12548"/>
<name>E2SET9_9ACTN</name>
<keyword evidence="5" id="KW-1185">Reference proteome</keyword>
<dbReference type="Gene3D" id="6.10.30.10">
    <property type="match status" value="1"/>
</dbReference>
<protein>
    <recommendedName>
        <fullName evidence="6">MaoC-like protein</fullName>
    </recommendedName>
</protein>
<evidence type="ECO:0000259" key="1">
    <source>
        <dbReference type="Pfam" id="PF01796"/>
    </source>
</evidence>
<dbReference type="Pfam" id="PF01796">
    <property type="entry name" value="OB_ChsH2_C"/>
    <property type="match status" value="1"/>
</dbReference>
<dbReference type="Gene3D" id="3.10.129.10">
    <property type="entry name" value="Hotdog Thioesterase"/>
    <property type="match status" value="2"/>
</dbReference>
<dbReference type="InterPro" id="IPR012340">
    <property type="entry name" value="NA-bd_OB-fold"/>
</dbReference>
<dbReference type="InterPro" id="IPR022002">
    <property type="entry name" value="ChsH2_Znr"/>
</dbReference>
<comment type="caution">
    <text evidence="4">The sequence shown here is derived from an EMBL/GenBank/DDBJ whole genome shotgun (WGS) entry which is preliminary data.</text>
</comment>
<feature type="domain" description="ChsH2 C-terminal OB-fold" evidence="1">
    <location>
        <begin position="226"/>
        <end position="284"/>
    </location>
</feature>
<dbReference type="SUPFAM" id="SSF50249">
    <property type="entry name" value="Nucleic acid-binding proteins"/>
    <property type="match status" value="1"/>
</dbReference>
<dbReference type="PANTHER" id="PTHR34075:SF5">
    <property type="entry name" value="BLR3430 PROTEIN"/>
    <property type="match status" value="1"/>
</dbReference>
<dbReference type="Pfam" id="PF13452">
    <property type="entry name" value="FAS1_DH_region"/>
    <property type="match status" value="1"/>
</dbReference>
<organism evidence="4 5">
    <name type="scientific">Aeromicrobium marinum DSM 15272</name>
    <dbReference type="NCBI Taxonomy" id="585531"/>
    <lineage>
        <taxon>Bacteria</taxon>
        <taxon>Bacillati</taxon>
        <taxon>Actinomycetota</taxon>
        <taxon>Actinomycetes</taxon>
        <taxon>Propionibacteriales</taxon>
        <taxon>Nocardioidaceae</taxon>
        <taxon>Aeromicrobium</taxon>
    </lineage>
</organism>
<feature type="domain" description="ChsH2 rubredoxin-like zinc ribbon" evidence="2">
    <location>
        <begin position="188"/>
        <end position="220"/>
    </location>
</feature>
<dbReference type="InterPro" id="IPR029069">
    <property type="entry name" value="HotDog_dom_sf"/>
</dbReference>
<evidence type="ECO:0008006" key="6">
    <source>
        <dbReference type="Google" id="ProtNLM"/>
    </source>
</evidence>
<dbReference type="HOGENOM" id="CLU_057272_0_0_11"/>
<dbReference type="InterPro" id="IPR002878">
    <property type="entry name" value="ChsH2_C"/>
</dbReference>
<evidence type="ECO:0000313" key="5">
    <source>
        <dbReference type="Proteomes" id="UP000003111"/>
    </source>
</evidence>
<dbReference type="AlphaFoldDB" id="E2SET9"/>
<dbReference type="InterPro" id="IPR039569">
    <property type="entry name" value="FAS1-like_DH_region"/>
</dbReference>
<dbReference type="eggNOG" id="COG2030">
    <property type="taxonomic scope" value="Bacteria"/>
</dbReference>
<sequence length="431" mass="46713">MSDPAVETMLARVEEIKARGRSRPRQGPDPVNAPMIRHWAEAIGDTNPRWAPGPDTEAPPAMAQVWTMYGLNPERMPGDPLPDTMAALDEAGFTAVLGTNCDQTYARTLRPGEVVSISTRLADVVGPKMTGVGEGWFITTESVWTVGEEQVATMRFRVLKFKPGTGRPTVDRSRTTRPMVNRDTAFFWEGTAAGELRIQTCTACGALRHPPGPVCPSCHAMDRGHVVASGRGHVHSFLVHHAPVVPGKALPLTLALVDLDEGVRMVGEVAGEVAIGDAVEVWFDRIDDDLTLAKWRPAGTAPAEPEPEPPSDLPIWELPITPTLVVSTALATRDFQDVHHDRDRSMGHGSKDIFVNILTTTGLVQRYVTDWAGPQTQVLSCALRLGAPAHPYDTFRFTGRIVSETDGVTTLDVTAGVSLGAHATARLEIRR</sequence>
<gene>
    <name evidence="4" type="ORF">HMPREF0063_12548</name>
</gene>
<evidence type="ECO:0000259" key="2">
    <source>
        <dbReference type="Pfam" id="PF12172"/>
    </source>
</evidence>
<feature type="domain" description="FAS1-like dehydratase" evidence="3">
    <location>
        <begin position="26"/>
        <end position="153"/>
    </location>
</feature>
<dbReference type="RefSeq" id="WP_007078776.1">
    <property type="nucleotide sequence ID" value="NZ_CM001024.1"/>
</dbReference>
<dbReference type="eggNOG" id="COG1545">
    <property type="taxonomic scope" value="Bacteria"/>
</dbReference>
<dbReference type="Proteomes" id="UP000003111">
    <property type="component" value="Unassembled WGS sequence"/>
</dbReference>
<dbReference type="InterPro" id="IPR052513">
    <property type="entry name" value="Thioester_dehydratase-like"/>
</dbReference>
<dbReference type="SUPFAM" id="SSF54637">
    <property type="entry name" value="Thioesterase/thiol ester dehydrase-isomerase"/>
    <property type="match status" value="2"/>
</dbReference>